<name>A0A0F8XZZ4_9ZZZZ</name>
<organism evidence="1">
    <name type="scientific">marine sediment metagenome</name>
    <dbReference type="NCBI Taxonomy" id="412755"/>
    <lineage>
        <taxon>unclassified sequences</taxon>
        <taxon>metagenomes</taxon>
        <taxon>ecological metagenomes</taxon>
    </lineage>
</organism>
<dbReference type="EMBL" id="LAZR01069522">
    <property type="protein sequence ID" value="KKK47554.1"/>
    <property type="molecule type" value="Genomic_DNA"/>
</dbReference>
<gene>
    <name evidence="1" type="ORF">LCGC14_3154030</name>
</gene>
<reference evidence="1" key="1">
    <citation type="journal article" date="2015" name="Nature">
        <title>Complex archaea that bridge the gap between prokaryotes and eukaryotes.</title>
        <authorList>
            <person name="Spang A."/>
            <person name="Saw J.H."/>
            <person name="Jorgensen S.L."/>
            <person name="Zaremba-Niedzwiedzka K."/>
            <person name="Martijn J."/>
            <person name="Lind A.E."/>
            <person name="van Eijk R."/>
            <person name="Schleper C."/>
            <person name="Guy L."/>
            <person name="Ettema T.J."/>
        </authorList>
    </citation>
    <scope>NUCLEOTIDE SEQUENCE</scope>
</reference>
<evidence type="ECO:0000313" key="1">
    <source>
        <dbReference type="EMBL" id="KKK47554.1"/>
    </source>
</evidence>
<protein>
    <recommendedName>
        <fullName evidence="2">Na(+)-translocating NADH-quinone reductase subunit F</fullName>
    </recommendedName>
</protein>
<evidence type="ECO:0008006" key="2">
    <source>
        <dbReference type="Google" id="ProtNLM"/>
    </source>
</evidence>
<comment type="caution">
    <text evidence="1">The sequence shown here is derived from an EMBL/GenBank/DDBJ whole genome shotgun (WGS) entry which is preliminary data.</text>
</comment>
<dbReference type="AlphaFoldDB" id="A0A0F8XZZ4"/>
<proteinExistence type="predicted"/>
<accession>A0A0F8XZZ4</accession>
<sequence length="153" mass="16931">MKSSPRLELAIAKLYTAFHNGSLHPECCTSCAVGNICDNIESWKHLTDRHGSVILNYVGKVNESLGRRINGYTPSELLKIEAVFLQGCGYSLPLGRKSTRPQDPTSKETLFNGLCAAVEFLCTLDGMDNVMDYSKLFEFENNAPVHELSSVML</sequence>